<keyword evidence="8" id="KW-0675">Receptor</keyword>
<dbReference type="Gene3D" id="3.80.10.10">
    <property type="entry name" value="Ribonuclease Inhibitor"/>
    <property type="match status" value="1"/>
</dbReference>
<protein>
    <submittedName>
        <fullName evidence="10">Receptor-like protein eix1</fullName>
    </submittedName>
</protein>
<dbReference type="GO" id="GO:0016020">
    <property type="term" value="C:membrane"/>
    <property type="evidence" value="ECO:0007669"/>
    <property type="project" value="UniProtKB-SubCell"/>
</dbReference>
<keyword evidence="2" id="KW-0433">Leucine-rich repeat</keyword>
<keyword evidence="7" id="KW-0472">Membrane</keyword>
<evidence type="ECO:0000313" key="11">
    <source>
        <dbReference type="Proteomes" id="UP000237347"/>
    </source>
</evidence>
<dbReference type="SUPFAM" id="SSF52058">
    <property type="entry name" value="L domain-like"/>
    <property type="match status" value="1"/>
</dbReference>
<proteinExistence type="predicted"/>
<dbReference type="Proteomes" id="UP000237347">
    <property type="component" value="Unassembled WGS sequence"/>
</dbReference>
<name>A0AAW0LI59_QUESU</name>
<accession>A0AAW0LI59</accession>
<evidence type="ECO:0000313" key="10">
    <source>
        <dbReference type="EMBL" id="KAK7851285.1"/>
    </source>
</evidence>
<evidence type="ECO:0000256" key="8">
    <source>
        <dbReference type="ARBA" id="ARBA00023170"/>
    </source>
</evidence>
<keyword evidence="11" id="KW-1185">Reference proteome</keyword>
<keyword evidence="3" id="KW-0812">Transmembrane</keyword>
<dbReference type="InterPro" id="IPR001611">
    <property type="entry name" value="Leu-rich_rpt"/>
</dbReference>
<evidence type="ECO:0000256" key="5">
    <source>
        <dbReference type="ARBA" id="ARBA00022737"/>
    </source>
</evidence>
<dbReference type="PANTHER" id="PTHR48063">
    <property type="entry name" value="LRR RECEPTOR-LIKE KINASE"/>
    <property type="match status" value="1"/>
</dbReference>
<evidence type="ECO:0000256" key="9">
    <source>
        <dbReference type="ARBA" id="ARBA00023180"/>
    </source>
</evidence>
<dbReference type="AlphaFoldDB" id="A0AAW0LI59"/>
<evidence type="ECO:0000256" key="2">
    <source>
        <dbReference type="ARBA" id="ARBA00022614"/>
    </source>
</evidence>
<evidence type="ECO:0000256" key="1">
    <source>
        <dbReference type="ARBA" id="ARBA00004479"/>
    </source>
</evidence>
<keyword evidence="4" id="KW-0732">Signal</keyword>
<keyword evidence="6" id="KW-1133">Transmembrane helix</keyword>
<dbReference type="Pfam" id="PF00560">
    <property type="entry name" value="LRR_1"/>
    <property type="match status" value="1"/>
</dbReference>
<evidence type="ECO:0000256" key="4">
    <source>
        <dbReference type="ARBA" id="ARBA00022729"/>
    </source>
</evidence>
<dbReference type="InterPro" id="IPR032675">
    <property type="entry name" value="LRR_dom_sf"/>
</dbReference>
<evidence type="ECO:0000256" key="7">
    <source>
        <dbReference type="ARBA" id="ARBA00023136"/>
    </source>
</evidence>
<comment type="caution">
    <text evidence="10">The sequence shown here is derived from an EMBL/GenBank/DDBJ whole genome shotgun (WGS) entry which is preliminary data.</text>
</comment>
<reference evidence="10 11" key="1">
    <citation type="journal article" date="2018" name="Sci. Data">
        <title>The draft genome sequence of cork oak.</title>
        <authorList>
            <person name="Ramos A.M."/>
            <person name="Usie A."/>
            <person name="Barbosa P."/>
            <person name="Barros P.M."/>
            <person name="Capote T."/>
            <person name="Chaves I."/>
            <person name="Simoes F."/>
            <person name="Abreu I."/>
            <person name="Carrasquinho I."/>
            <person name="Faro C."/>
            <person name="Guimaraes J.B."/>
            <person name="Mendonca D."/>
            <person name="Nobrega F."/>
            <person name="Rodrigues L."/>
            <person name="Saibo N.J.M."/>
            <person name="Varela M.C."/>
            <person name="Egas C."/>
            <person name="Matos J."/>
            <person name="Miguel C.M."/>
            <person name="Oliveira M.M."/>
            <person name="Ricardo C.P."/>
            <person name="Goncalves S."/>
        </authorList>
    </citation>
    <scope>NUCLEOTIDE SEQUENCE [LARGE SCALE GENOMIC DNA]</scope>
    <source>
        <strain evidence="11">cv. HL8</strain>
    </source>
</reference>
<evidence type="ECO:0000256" key="3">
    <source>
        <dbReference type="ARBA" id="ARBA00022692"/>
    </source>
</evidence>
<dbReference type="EMBL" id="PKMF04000089">
    <property type="protein sequence ID" value="KAK7851285.1"/>
    <property type="molecule type" value="Genomic_DNA"/>
</dbReference>
<dbReference type="Pfam" id="PF13855">
    <property type="entry name" value="LRR_8"/>
    <property type="match status" value="1"/>
</dbReference>
<organism evidence="10 11">
    <name type="scientific">Quercus suber</name>
    <name type="common">Cork oak</name>
    <dbReference type="NCBI Taxonomy" id="58331"/>
    <lineage>
        <taxon>Eukaryota</taxon>
        <taxon>Viridiplantae</taxon>
        <taxon>Streptophyta</taxon>
        <taxon>Embryophyta</taxon>
        <taxon>Tracheophyta</taxon>
        <taxon>Spermatophyta</taxon>
        <taxon>Magnoliopsida</taxon>
        <taxon>eudicotyledons</taxon>
        <taxon>Gunneridae</taxon>
        <taxon>Pentapetalae</taxon>
        <taxon>rosids</taxon>
        <taxon>fabids</taxon>
        <taxon>Fagales</taxon>
        <taxon>Fagaceae</taxon>
        <taxon>Quercus</taxon>
    </lineage>
</organism>
<keyword evidence="5" id="KW-0677">Repeat</keyword>
<evidence type="ECO:0000256" key="6">
    <source>
        <dbReference type="ARBA" id="ARBA00022989"/>
    </source>
</evidence>
<gene>
    <name evidence="10" type="primary">EIX1_18</name>
    <name evidence="10" type="ORF">CFP56_042484</name>
</gene>
<feature type="non-terminal residue" evidence="10">
    <location>
        <position position="1"/>
    </location>
</feature>
<dbReference type="PANTHER" id="PTHR48063:SF98">
    <property type="entry name" value="LRR RECEPTOR-LIKE SERINE_THREONINE-PROTEIN KINASE FLS2"/>
    <property type="match status" value="1"/>
</dbReference>
<comment type="subcellular location">
    <subcellularLocation>
        <location evidence="1">Membrane</location>
        <topology evidence="1">Single-pass type I membrane protein</topology>
    </subcellularLocation>
</comment>
<dbReference type="FunFam" id="3.80.10.10:FF:000041">
    <property type="entry name" value="LRR receptor-like serine/threonine-protein kinase ERECTA"/>
    <property type="match status" value="1"/>
</dbReference>
<sequence length="393" mass="44054">ADRSSYIADFFAHLDQNASAQANPLVISKYGASEDYLGILDCLVRLAKDGTQFALLNFFDTAEIKELLKQKGDADRSSYIADFFAHLDQNASAQANPLVISKYGASEDYLGILDCLVRLAKDGTQFALLNFFIKGNSGISKSNDFRSKSPLDPSFSTLHFIFGIVEFRAKISPMALFSDILFSYLNFSHNQIYGEIPNILMILSIRAIRIDMIQITSKMNEPKKMQYLNLGKNLLSGEINDCWMMWQSLFDLKLGNNSFNGSILASFGFLVSLKYLHLDNNKFSQKLPSSLKNCTNLVIIDISKNEFARSIPSWMGRLSSLVILSLHSNNFHSYILKELCSLTSLQILDLSHNKLLGSIPRCVNNFNAMSLMPTYDNSNDHFVTFMQPIGSSP</sequence>
<dbReference type="InterPro" id="IPR046956">
    <property type="entry name" value="RLP23-like"/>
</dbReference>
<keyword evidence="9" id="KW-0325">Glycoprotein</keyword>